<dbReference type="GO" id="GO:0016746">
    <property type="term" value="F:acyltransferase activity"/>
    <property type="evidence" value="ECO:0007669"/>
    <property type="project" value="UniProtKB-KW"/>
</dbReference>
<dbReference type="PIRSF" id="PIRSF026649">
    <property type="entry name" value="MsbB"/>
    <property type="match status" value="1"/>
</dbReference>
<accession>A0A1Y5RLU3</accession>
<dbReference type="STRING" id="658057.SAMN04488032_10128"/>
<dbReference type="AlphaFoldDB" id="A0A1Y5RLU3"/>
<dbReference type="OrthoDB" id="9801955at2"/>
<dbReference type="RefSeq" id="WP_085847499.1">
    <property type="nucleotide sequence ID" value="NZ_FNZV01000001.1"/>
</dbReference>
<evidence type="ECO:0000256" key="3">
    <source>
        <dbReference type="ARBA" id="ARBA00022519"/>
    </source>
</evidence>
<dbReference type="EMBL" id="FWFW01000001">
    <property type="protein sequence ID" value="SLN20359.1"/>
    <property type="molecule type" value="Genomic_DNA"/>
</dbReference>
<evidence type="ECO:0000256" key="6">
    <source>
        <dbReference type="ARBA" id="ARBA00023315"/>
    </source>
</evidence>
<dbReference type="GO" id="GO:0005886">
    <property type="term" value="C:plasma membrane"/>
    <property type="evidence" value="ECO:0007669"/>
    <property type="project" value="UniProtKB-SubCell"/>
</dbReference>
<keyword evidence="2" id="KW-1003">Cell membrane</keyword>
<evidence type="ECO:0000256" key="2">
    <source>
        <dbReference type="ARBA" id="ARBA00022475"/>
    </source>
</evidence>
<dbReference type="InterPro" id="IPR004960">
    <property type="entry name" value="LipA_acyltrans"/>
</dbReference>
<protein>
    <submittedName>
        <fullName evidence="7">Lipid A biosynthesis lauroyl acyltransferase</fullName>
        <ecNumber evidence="7">2.3.1.-</ecNumber>
    </submittedName>
</protein>
<name>A0A1Y5RLU3_9RHOB</name>
<dbReference type="PANTHER" id="PTHR30606">
    <property type="entry name" value="LIPID A BIOSYNTHESIS LAUROYL ACYLTRANSFERASE"/>
    <property type="match status" value="1"/>
</dbReference>
<evidence type="ECO:0000256" key="1">
    <source>
        <dbReference type="ARBA" id="ARBA00004533"/>
    </source>
</evidence>
<keyword evidence="6 7" id="KW-0012">Acyltransferase</keyword>
<sequence>MKIKRGDIEGSLSDYIQSLALRGLFGTMRLLPFSLRLKLVGFVVSRIISPLAGYGERVRENLALVMPDLPEKEIKRLMRSVPASVGRTFAEIYSGADFKAHAKNAKITGAGIKDLEQAKERGQGVIFVSGHFGNYDVPRAVLSERGFKMGALYKPFTNPFFNAYNCKAISEISEPIFASKDRSDLAKMLRFLKSGGMMGILIDIHTSGAPHLDFFGKQAATATSAADMALKYGLALVPVYGIRHSDHGDYELVIEPPIPHSTAIEMTQALNDSIERQARAYMDQYFWVHRRWKAETRNRSNQ</sequence>
<keyword evidence="4 7" id="KW-0808">Transferase</keyword>
<reference evidence="7 8" key="1">
    <citation type="submission" date="2017-03" db="EMBL/GenBank/DDBJ databases">
        <authorList>
            <person name="Afonso C.L."/>
            <person name="Miller P.J."/>
            <person name="Scott M.A."/>
            <person name="Spackman E."/>
            <person name="Goraichik I."/>
            <person name="Dimitrov K.M."/>
            <person name="Suarez D.L."/>
            <person name="Swayne D.E."/>
        </authorList>
    </citation>
    <scope>NUCLEOTIDE SEQUENCE [LARGE SCALE GENOMIC DNA]</scope>
    <source>
        <strain evidence="7 8">CECT 7971</strain>
    </source>
</reference>
<keyword evidence="8" id="KW-1185">Reference proteome</keyword>
<evidence type="ECO:0000313" key="8">
    <source>
        <dbReference type="Proteomes" id="UP000193307"/>
    </source>
</evidence>
<dbReference type="EC" id="2.3.1.-" evidence="7"/>
<keyword evidence="3" id="KW-0997">Cell inner membrane</keyword>
<gene>
    <name evidence="7" type="primary">htrB</name>
    <name evidence="7" type="ORF">PAM7971_00622</name>
</gene>
<dbReference type="PANTHER" id="PTHR30606:SF10">
    <property type="entry name" value="PHOSPHATIDYLINOSITOL MANNOSIDE ACYLTRANSFERASE"/>
    <property type="match status" value="1"/>
</dbReference>
<proteinExistence type="predicted"/>
<dbReference type="CDD" id="cd07984">
    <property type="entry name" value="LPLAT_LABLAT-like"/>
    <property type="match status" value="1"/>
</dbReference>
<evidence type="ECO:0000313" key="7">
    <source>
        <dbReference type="EMBL" id="SLN20359.1"/>
    </source>
</evidence>
<dbReference type="Pfam" id="PF03279">
    <property type="entry name" value="Lip_A_acyltrans"/>
    <property type="match status" value="1"/>
</dbReference>
<dbReference type="GO" id="GO:0009247">
    <property type="term" value="P:glycolipid biosynthetic process"/>
    <property type="evidence" value="ECO:0007669"/>
    <property type="project" value="UniProtKB-ARBA"/>
</dbReference>
<dbReference type="Proteomes" id="UP000193307">
    <property type="component" value="Unassembled WGS sequence"/>
</dbReference>
<keyword evidence="5" id="KW-0472">Membrane</keyword>
<evidence type="ECO:0000256" key="5">
    <source>
        <dbReference type="ARBA" id="ARBA00023136"/>
    </source>
</evidence>
<comment type="subcellular location">
    <subcellularLocation>
        <location evidence="1">Cell inner membrane</location>
    </subcellularLocation>
</comment>
<evidence type="ECO:0000256" key="4">
    <source>
        <dbReference type="ARBA" id="ARBA00022679"/>
    </source>
</evidence>
<organism evidence="7 8">
    <name type="scientific">Pacificibacter marinus</name>
    <dbReference type="NCBI Taxonomy" id="658057"/>
    <lineage>
        <taxon>Bacteria</taxon>
        <taxon>Pseudomonadati</taxon>
        <taxon>Pseudomonadota</taxon>
        <taxon>Alphaproteobacteria</taxon>
        <taxon>Rhodobacterales</taxon>
        <taxon>Roseobacteraceae</taxon>
        <taxon>Pacificibacter</taxon>
    </lineage>
</organism>